<keyword evidence="4" id="KW-1185">Reference proteome</keyword>
<keyword evidence="1" id="KW-1277">Toxin-antitoxin system</keyword>
<dbReference type="Proteomes" id="UP000297535">
    <property type="component" value="Unassembled WGS sequence"/>
</dbReference>
<dbReference type="InterPro" id="IPR022789">
    <property type="entry name" value="ParD"/>
</dbReference>
<dbReference type="GO" id="GO:0006355">
    <property type="term" value="P:regulation of DNA-templated transcription"/>
    <property type="evidence" value="ECO:0007669"/>
    <property type="project" value="InterPro"/>
</dbReference>
<reference evidence="3 4" key="1">
    <citation type="submission" date="2019-04" db="EMBL/GenBank/DDBJ databases">
        <authorList>
            <person name="Feng G."/>
            <person name="Zhu H."/>
        </authorList>
    </citation>
    <scope>NUCLEOTIDE SEQUENCE [LARGE SCALE GENOMIC DNA]</scope>
    <source>
        <strain evidence="3 4">6HR-1</strain>
    </source>
</reference>
<protein>
    <submittedName>
        <fullName evidence="3">Type II toxin-antitoxin system ParD family antitoxin</fullName>
    </submittedName>
</protein>
<name>A0A4Z0NS37_9HYPH</name>
<dbReference type="OrthoDB" id="9815501at2"/>
<comment type="caution">
    <text evidence="3">The sequence shown here is derived from an EMBL/GenBank/DDBJ whole genome shotgun (WGS) entry which is preliminary data.</text>
</comment>
<sequence length="69" mass="7296">MPNTPTRNVSLATELTTFINAQVASGDHSNANEVARAGLRLLIEGDHAPTTDGRPAAHEAARADHRPGR</sequence>
<dbReference type="Pfam" id="PF03693">
    <property type="entry name" value="ParD_antitoxin"/>
    <property type="match status" value="1"/>
</dbReference>
<dbReference type="InterPro" id="IPR038296">
    <property type="entry name" value="ParD_sf"/>
</dbReference>
<dbReference type="InterPro" id="IPR010985">
    <property type="entry name" value="Ribbon_hlx_hlx"/>
</dbReference>
<proteinExistence type="predicted"/>
<evidence type="ECO:0000313" key="3">
    <source>
        <dbReference type="EMBL" id="TGD99720.1"/>
    </source>
</evidence>
<dbReference type="EMBL" id="SRLB01000007">
    <property type="protein sequence ID" value="TGD99720.1"/>
    <property type="molecule type" value="Genomic_DNA"/>
</dbReference>
<feature type="region of interest" description="Disordered" evidence="2">
    <location>
        <begin position="45"/>
        <end position="69"/>
    </location>
</feature>
<dbReference type="Gene3D" id="6.10.10.120">
    <property type="entry name" value="Antitoxin ParD1-like"/>
    <property type="match status" value="1"/>
</dbReference>
<dbReference type="RefSeq" id="WP_135414716.1">
    <property type="nucleotide sequence ID" value="NZ_SRLB01000007.1"/>
</dbReference>
<dbReference type="SUPFAM" id="SSF47598">
    <property type="entry name" value="Ribbon-helix-helix"/>
    <property type="match status" value="1"/>
</dbReference>
<dbReference type="AlphaFoldDB" id="A0A4Z0NS37"/>
<accession>A0A4Z0NS37</accession>
<organism evidence="3 4">
    <name type="scientific">Methylobacterium nonmethylotrophicum</name>
    <dbReference type="NCBI Taxonomy" id="1141884"/>
    <lineage>
        <taxon>Bacteria</taxon>
        <taxon>Pseudomonadati</taxon>
        <taxon>Pseudomonadota</taxon>
        <taxon>Alphaproteobacteria</taxon>
        <taxon>Hyphomicrobiales</taxon>
        <taxon>Methylobacteriaceae</taxon>
        <taxon>Methylobacterium</taxon>
    </lineage>
</organism>
<evidence type="ECO:0000313" key="4">
    <source>
        <dbReference type="Proteomes" id="UP000297535"/>
    </source>
</evidence>
<evidence type="ECO:0000256" key="1">
    <source>
        <dbReference type="ARBA" id="ARBA00022649"/>
    </source>
</evidence>
<gene>
    <name evidence="3" type="ORF">EU555_11140</name>
</gene>
<evidence type="ECO:0000256" key="2">
    <source>
        <dbReference type="SAM" id="MobiDB-lite"/>
    </source>
</evidence>